<dbReference type="KEGG" id="sod:Sant_1095"/>
<dbReference type="EMBL" id="CP006569">
    <property type="protein sequence ID" value="AHF76167.1"/>
    <property type="molecule type" value="Genomic_DNA"/>
</dbReference>
<evidence type="ECO:0000313" key="3">
    <source>
        <dbReference type="Proteomes" id="UP000019028"/>
    </source>
</evidence>
<keyword evidence="1" id="KW-0472">Membrane</keyword>
<proteinExistence type="predicted"/>
<sequence length="152" mass="16066">MMREWATVVTWQHGVAQVRCEQRAGCGGCHAKQSCGTRILNKLAPETQHHLEVASALPLVPGQRVEVGITEGSLLRSAFLVYMLPLLGLIGGAAIMQATVGTDPAAACGGVAGGVAGFLCARYLARHTHETHNNQLVILQVALPPSSLHVRD</sequence>
<dbReference type="Proteomes" id="UP000019028">
    <property type="component" value="Chromosome"/>
</dbReference>
<evidence type="ECO:0000313" key="2">
    <source>
        <dbReference type="EMBL" id="AHF76167.1"/>
    </source>
</evidence>
<gene>
    <name evidence="2" type="primary">rseC</name>
    <name evidence="2" type="ORF">Sant_1095</name>
</gene>
<protein>
    <submittedName>
        <fullName evidence="2">Positive regulatorof sigma E</fullName>
    </submittedName>
</protein>
<feature type="transmembrane region" description="Helical" evidence="1">
    <location>
        <begin position="104"/>
        <end position="125"/>
    </location>
</feature>
<name>W0HUG0_9GAMM</name>
<keyword evidence="1" id="KW-1133">Transmembrane helix</keyword>
<feature type="transmembrane region" description="Helical" evidence="1">
    <location>
        <begin position="79"/>
        <end position="98"/>
    </location>
</feature>
<dbReference type="PATRIC" id="fig|1239307.3.peg.1174"/>
<dbReference type="PANTHER" id="PTHR35867:SF1">
    <property type="entry name" value="PROTEIN RSEC"/>
    <property type="match status" value="1"/>
</dbReference>
<dbReference type="Pfam" id="PF04246">
    <property type="entry name" value="RseC_MucC"/>
    <property type="match status" value="1"/>
</dbReference>
<evidence type="ECO:0000256" key="1">
    <source>
        <dbReference type="SAM" id="Phobius"/>
    </source>
</evidence>
<keyword evidence="3" id="KW-1185">Reference proteome</keyword>
<accession>W0HUG0</accession>
<dbReference type="PIRSF" id="PIRSF004923">
    <property type="entry name" value="RseC"/>
    <property type="match status" value="1"/>
</dbReference>
<dbReference type="InterPro" id="IPR007359">
    <property type="entry name" value="SigmaE_reg_RseC_MucC"/>
</dbReference>
<keyword evidence="1" id="KW-0812">Transmembrane</keyword>
<dbReference type="RefSeq" id="WP_025421298.1">
    <property type="nucleotide sequence ID" value="NZ_CP006569.1"/>
</dbReference>
<dbReference type="PANTHER" id="PTHR35867">
    <property type="entry name" value="PROTEIN RSEC"/>
    <property type="match status" value="1"/>
</dbReference>
<dbReference type="OrthoDB" id="9795854at2"/>
<reference evidence="2 3" key="1">
    <citation type="journal article" date="2014" name="Genome Biol. Evol.">
        <title>Genome degeneration and adaptation in a nascent stage of symbiosis.</title>
        <authorList>
            <person name="Oakeson K.F."/>
            <person name="Gil R."/>
            <person name="Clayton A.L."/>
            <person name="Dunn D.M."/>
            <person name="von Niederhausern A.C."/>
            <person name="Hamil C."/>
            <person name="Aoyagi A."/>
            <person name="Duval B."/>
            <person name="Baca A."/>
            <person name="Silva F.J."/>
            <person name="Vallier A."/>
            <person name="Jackson D.G."/>
            <person name="Latorre A."/>
            <person name="Weiss R.B."/>
            <person name="Heddi A."/>
            <person name="Moya A."/>
            <person name="Dale C."/>
        </authorList>
    </citation>
    <scope>NUCLEOTIDE SEQUENCE [LARGE SCALE GENOMIC DNA]</scope>
    <source>
        <strain evidence="2 3">HS1</strain>
    </source>
</reference>
<organism evidence="2 3">
    <name type="scientific">Sodalis praecaptivus</name>
    <dbReference type="NCBI Taxonomy" id="1239307"/>
    <lineage>
        <taxon>Bacteria</taxon>
        <taxon>Pseudomonadati</taxon>
        <taxon>Pseudomonadota</taxon>
        <taxon>Gammaproteobacteria</taxon>
        <taxon>Enterobacterales</taxon>
        <taxon>Bruguierivoracaceae</taxon>
        <taxon>Sodalis</taxon>
    </lineage>
</organism>
<dbReference type="HOGENOM" id="CLU_124911_0_0_6"/>
<dbReference type="NCBIfam" id="NF008115">
    <property type="entry name" value="PRK10862.1"/>
    <property type="match status" value="1"/>
</dbReference>
<dbReference type="InterPro" id="IPR026268">
    <property type="entry name" value="RseC"/>
</dbReference>
<dbReference type="AlphaFoldDB" id="W0HUG0"/>